<dbReference type="AlphaFoldDB" id="A0A059J6J7"/>
<feature type="compositionally biased region" description="Polar residues" evidence="1">
    <location>
        <begin position="209"/>
        <end position="219"/>
    </location>
</feature>
<organism evidence="3 4">
    <name type="scientific">Trichophyton interdigitale (strain MR816)</name>
    <dbReference type="NCBI Taxonomy" id="1215338"/>
    <lineage>
        <taxon>Eukaryota</taxon>
        <taxon>Fungi</taxon>
        <taxon>Dikarya</taxon>
        <taxon>Ascomycota</taxon>
        <taxon>Pezizomycotina</taxon>
        <taxon>Eurotiomycetes</taxon>
        <taxon>Eurotiomycetidae</taxon>
        <taxon>Onygenales</taxon>
        <taxon>Arthrodermataceae</taxon>
        <taxon>Trichophyton</taxon>
    </lineage>
</organism>
<feature type="compositionally biased region" description="Basic residues" evidence="1">
    <location>
        <begin position="20"/>
        <end position="40"/>
    </location>
</feature>
<feature type="region of interest" description="Disordered" evidence="1">
    <location>
        <begin position="111"/>
        <end position="130"/>
    </location>
</feature>
<dbReference type="HOGENOM" id="CLU_1116431_0_0_1"/>
<gene>
    <name evidence="3" type="ORF">H109_04629</name>
</gene>
<evidence type="ECO:0000313" key="3">
    <source>
        <dbReference type="EMBL" id="KDB23501.1"/>
    </source>
</evidence>
<keyword evidence="4" id="KW-1185">Reference proteome</keyword>
<evidence type="ECO:0000256" key="1">
    <source>
        <dbReference type="SAM" id="MobiDB-lite"/>
    </source>
</evidence>
<proteinExistence type="predicted"/>
<sequence>MANGSKTPSREGSSSESPRCKVKPLNWRKKKSPRDKKKSKDKPTISAPIMVVDAGLAAQQTRGIPPIHPATDNELPNHQTLRSSDHSNVPASREPETSTQAPWHYPEPLYSRDESSSAGHPIPVRTRDHPQIYGGESYENTRDPNSEVYHAPNNNSVSSSESWDNCSEYYETIPATPRPAPVTIHRRMPVNLDTGREPRLAINIVQNNRNESSQASRAVQNPHEFGSRESSPVRDYQRMEVVYIHTDPFIFLEIGATSVLLALVVAYFIYFFT</sequence>
<dbReference type="OMA" id="NSEVYHA"/>
<keyword evidence="2" id="KW-0472">Membrane</keyword>
<reference evidence="3 4" key="1">
    <citation type="submission" date="2014-02" db="EMBL/GenBank/DDBJ databases">
        <title>The Genome Sequence of Trichophyton interdigitale MR816.</title>
        <authorList>
            <consortium name="The Broad Institute Genomics Platform"/>
            <person name="Cuomo C.A."/>
            <person name="White T.C."/>
            <person name="Graser Y."/>
            <person name="Martinez-Rossi N."/>
            <person name="Heitman J."/>
            <person name="Young S.K."/>
            <person name="Zeng Q."/>
            <person name="Gargeya S."/>
            <person name="Abouelleil A."/>
            <person name="Alvarado L."/>
            <person name="Chapman S.B."/>
            <person name="Gainer-Dewar J."/>
            <person name="Goldberg J."/>
            <person name="Griggs A."/>
            <person name="Gujja S."/>
            <person name="Hansen M."/>
            <person name="Howarth C."/>
            <person name="Imamovic A."/>
            <person name="Larimer J."/>
            <person name="Martinez D."/>
            <person name="Murphy C."/>
            <person name="Pearson M.D."/>
            <person name="Persinoti G."/>
            <person name="Poon T."/>
            <person name="Priest M."/>
            <person name="Roberts A.D."/>
            <person name="Saif S."/>
            <person name="Shea T.D."/>
            <person name="Sykes S.N."/>
            <person name="Wortman J."/>
            <person name="Nusbaum C."/>
            <person name="Birren B."/>
        </authorList>
    </citation>
    <scope>NUCLEOTIDE SEQUENCE [LARGE SCALE GENOMIC DNA]</scope>
    <source>
        <strain evidence="3 4">MR816</strain>
    </source>
</reference>
<dbReference type="EMBL" id="AOKY01000303">
    <property type="protein sequence ID" value="KDB23501.1"/>
    <property type="molecule type" value="Genomic_DNA"/>
</dbReference>
<dbReference type="Proteomes" id="UP000024533">
    <property type="component" value="Unassembled WGS sequence"/>
</dbReference>
<feature type="compositionally biased region" description="Low complexity" evidence="1">
    <location>
        <begin position="1"/>
        <end position="17"/>
    </location>
</feature>
<evidence type="ECO:0000256" key="2">
    <source>
        <dbReference type="SAM" id="Phobius"/>
    </source>
</evidence>
<protein>
    <submittedName>
        <fullName evidence="3">Uncharacterized protein</fullName>
    </submittedName>
</protein>
<feature type="region of interest" description="Disordered" evidence="1">
    <location>
        <begin position="209"/>
        <end position="231"/>
    </location>
</feature>
<keyword evidence="2" id="KW-0812">Transmembrane</keyword>
<comment type="caution">
    <text evidence="3">The sequence shown here is derived from an EMBL/GenBank/DDBJ whole genome shotgun (WGS) entry which is preliminary data.</text>
</comment>
<accession>A0A059J6J7</accession>
<name>A0A059J6J7_TRIIM</name>
<evidence type="ECO:0000313" key="4">
    <source>
        <dbReference type="Proteomes" id="UP000024533"/>
    </source>
</evidence>
<keyword evidence="2" id="KW-1133">Transmembrane helix</keyword>
<feature type="transmembrane region" description="Helical" evidence="2">
    <location>
        <begin position="249"/>
        <end position="272"/>
    </location>
</feature>
<dbReference type="OrthoDB" id="10462239at2759"/>
<feature type="region of interest" description="Disordered" evidence="1">
    <location>
        <begin position="1"/>
        <end position="105"/>
    </location>
</feature>
<feature type="compositionally biased region" description="Polar residues" evidence="1">
    <location>
        <begin position="74"/>
        <end position="90"/>
    </location>
</feature>